<dbReference type="PROSITE" id="PS51662">
    <property type="entry name" value="BP_PHYTASE"/>
    <property type="match status" value="1"/>
</dbReference>
<evidence type="ECO:0000313" key="4">
    <source>
        <dbReference type="Proteomes" id="UP001203410"/>
    </source>
</evidence>
<keyword evidence="4" id="KW-1185">Reference proteome</keyword>
<name>A0ABT0RUL3_9SPHN</name>
<dbReference type="InterPro" id="IPR003431">
    <property type="entry name" value="B-propeller_Phytase"/>
</dbReference>
<dbReference type="Pfam" id="PF02333">
    <property type="entry name" value="Phytase"/>
    <property type="match status" value="1"/>
</dbReference>
<dbReference type="EMBL" id="JAMGBA010000002">
    <property type="protein sequence ID" value="MCL6698679.1"/>
    <property type="molecule type" value="Genomic_DNA"/>
</dbReference>
<sequence>MRITIAMLLALTAGACKPAAQGPAASALPTVPVMATAETEPVGTAREDAADDPAIWRNAADPAASLIVATDKKAGLHVYGLGGKSLAFDPAGRLNNVDLIDLGERGILVAASDRNDEANAKVQLYRLDPNGPKLIKLGAVSGGKGEAYGICLAPDADGGIHAFSVLKQGRIEQVAISYDGKAATGKTVRSLKVPSQPEGCVVDTRTNRLFIGEEKAGIWQFDSRAEGPAEGKLVARVDGKNLVADVEGLAISPEGADAGWLIASSQGDNSFVVFRLPDMALAGRFRITKGQFGSVEETDGIALALGDFGPAFPGGLFVAQDGENQPSAQNFKLVPWSTITEAVKPR</sequence>
<evidence type="ECO:0000313" key="3">
    <source>
        <dbReference type="EMBL" id="MCL6698679.1"/>
    </source>
</evidence>
<organism evidence="3 4">
    <name type="scientific">Sphingomonas caseinilyticus</name>
    <dbReference type="NCBI Taxonomy" id="2908205"/>
    <lineage>
        <taxon>Bacteria</taxon>
        <taxon>Pseudomonadati</taxon>
        <taxon>Pseudomonadota</taxon>
        <taxon>Alphaproteobacteria</taxon>
        <taxon>Sphingomonadales</taxon>
        <taxon>Sphingomonadaceae</taxon>
        <taxon>Sphingomonas</taxon>
    </lineage>
</organism>
<dbReference type="SUPFAM" id="SSF50956">
    <property type="entry name" value="Thermostable phytase (3-phytase)"/>
    <property type="match status" value="1"/>
</dbReference>
<accession>A0ABT0RUL3</accession>
<dbReference type="Proteomes" id="UP001203410">
    <property type="component" value="Unassembled WGS sequence"/>
</dbReference>
<gene>
    <name evidence="3" type="ORF">LZ496_07750</name>
</gene>
<feature type="chain" id="PRO_5045208233" evidence="1">
    <location>
        <begin position="20"/>
        <end position="346"/>
    </location>
</feature>
<feature type="signal peptide" evidence="1">
    <location>
        <begin position="1"/>
        <end position="19"/>
    </location>
</feature>
<evidence type="ECO:0000259" key="2">
    <source>
        <dbReference type="PROSITE" id="PS51662"/>
    </source>
</evidence>
<protein>
    <submittedName>
        <fullName evidence="3">Phytase</fullName>
    </submittedName>
</protein>
<evidence type="ECO:0000256" key="1">
    <source>
        <dbReference type="SAM" id="SignalP"/>
    </source>
</evidence>
<dbReference type="RefSeq" id="WP_249904072.1">
    <property type="nucleotide sequence ID" value="NZ_JAMGBA010000002.1"/>
</dbReference>
<dbReference type="InterPro" id="IPR011042">
    <property type="entry name" value="6-blade_b-propeller_TolB-like"/>
</dbReference>
<dbReference type="PROSITE" id="PS51257">
    <property type="entry name" value="PROKAR_LIPOPROTEIN"/>
    <property type="match status" value="1"/>
</dbReference>
<proteinExistence type="predicted"/>
<reference evidence="3 4" key="1">
    <citation type="submission" date="2022-05" db="EMBL/GenBank/DDBJ databases">
        <authorList>
            <person name="Jo J.-H."/>
            <person name="Im W.-T."/>
        </authorList>
    </citation>
    <scope>NUCLEOTIDE SEQUENCE [LARGE SCALE GENOMIC DNA]</scope>
    <source>
        <strain evidence="3 4">NSE70-1</strain>
    </source>
</reference>
<feature type="domain" description="BPP" evidence="2">
    <location>
        <begin position="23"/>
        <end position="343"/>
    </location>
</feature>
<comment type="caution">
    <text evidence="3">The sequence shown here is derived from an EMBL/GenBank/DDBJ whole genome shotgun (WGS) entry which is preliminary data.</text>
</comment>
<keyword evidence="1" id="KW-0732">Signal</keyword>
<dbReference type="Gene3D" id="2.120.10.30">
    <property type="entry name" value="TolB, C-terminal domain"/>
    <property type="match status" value="1"/>
</dbReference>